<dbReference type="EMBL" id="LXQA010205856">
    <property type="protein sequence ID" value="MCI33616.1"/>
    <property type="molecule type" value="Genomic_DNA"/>
</dbReference>
<dbReference type="Proteomes" id="UP000265520">
    <property type="component" value="Unassembled WGS sequence"/>
</dbReference>
<evidence type="ECO:0000313" key="2">
    <source>
        <dbReference type="Proteomes" id="UP000265520"/>
    </source>
</evidence>
<evidence type="ECO:0000313" key="1">
    <source>
        <dbReference type="EMBL" id="MCI33616.1"/>
    </source>
</evidence>
<sequence length="50" mass="5592">RNLWTCEIRGGIFVEDNDDVFKKREVSLIGFEETGVSFAAATCTGYDDES</sequence>
<name>A0A392RCR8_9FABA</name>
<accession>A0A392RCR8</accession>
<keyword evidence="2" id="KW-1185">Reference proteome</keyword>
<dbReference type="AlphaFoldDB" id="A0A392RCR8"/>
<proteinExistence type="predicted"/>
<feature type="non-terminal residue" evidence="1">
    <location>
        <position position="1"/>
    </location>
</feature>
<reference evidence="1 2" key="1">
    <citation type="journal article" date="2018" name="Front. Plant Sci.">
        <title>Red Clover (Trifolium pratense) and Zigzag Clover (T. medium) - A Picture of Genomic Similarities and Differences.</title>
        <authorList>
            <person name="Dluhosova J."/>
            <person name="Istvanek J."/>
            <person name="Nedelnik J."/>
            <person name="Repkova J."/>
        </authorList>
    </citation>
    <scope>NUCLEOTIDE SEQUENCE [LARGE SCALE GENOMIC DNA]</scope>
    <source>
        <strain evidence="2">cv. 10/8</strain>
        <tissue evidence="1">Leaf</tissue>
    </source>
</reference>
<protein>
    <submittedName>
        <fullName evidence="1">Uncharacterized protein</fullName>
    </submittedName>
</protein>
<comment type="caution">
    <text evidence="1">The sequence shown here is derived from an EMBL/GenBank/DDBJ whole genome shotgun (WGS) entry which is preliminary data.</text>
</comment>
<organism evidence="1 2">
    <name type="scientific">Trifolium medium</name>
    <dbReference type="NCBI Taxonomy" id="97028"/>
    <lineage>
        <taxon>Eukaryota</taxon>
        <taxon>Viridiplantae</taxon>
        <taxon>Streptophyta</taxon>
        <taxon>Embryophyta</taxon>
        <taxon>Tracheophyta</taxon>
        <taxon>Spermatophyta</taxon>
        <taxon>Magnoliopsida</taxon>
        <taxon>eudicotyledons</taxon>
        <taxon>Gunneridae</taxon>
        <taxon>Pentapetalae</taxon>
        <taxon>rosids</taxon>
        <taxon>fabids</taxon>
        <taxon>Fabales</taxon>
        <taxon>Fabaceae</taxon>
        <taxon>Papilionoideae</taxon>
        <taxon>50 kb inversion clade</taxon>
        <taxon>NPAAA clade</taxon>
        <taxon>Hologalegina</taxon>
        <taxon>IRL clade</taxon>
        <taxon>Trifolieae</taxon>
        <taxon>Trifolium</taxon>
    </lineage>
</organism>